<gene>
    <name evidence="2" type="ORF">V8G57_17440</name>
</gene>
<comment type="caution">
    <text evidence="2">The sequence shown here is derived from an EMBL/GenBank/DDBJ whole genome shotgun (WGS) entry which is preliminary data.</text>
</comment>
<dbReference type="InterPro" id="IPR052909">
    <property type="entry name" value="Transposase_6_like"/>
</dbReference>
<dbReference type="Proteomes" id="UP001495910">
    <property type="component" value="Unassembled WGS sequence"/>
</dbReference>
<name>A0ABU9PYV5_9BURK</name>
<dbReference type="Pfam" id="PF13340">
    <property type="entry name" value="DUF4096"/>
    <property type="match status" value="1"/>
</dbReference>
<protein>
    <submittedName>
        <fullName evidence="2">Transposase</fullName>
    </submittedName>
</protein>
<dbReference type="PANTHER" id="PTHR46637">
    <property type="entry name" value="TIS1421-TRANSPOSASE PROTEIN A"/>
    <property type="match status" value="1"/>
</dbReference>
<keyword evidence="3" id="KW-1185">Reference proteome</keyword>
<dbReference type="InterPro" id="IPR025161">
    <property type="entry name" value="IS402-like_dom"/>
</dbReference>
<evidence type="ECO:0000313" key="3">
    <source>
        <dbReference type="Proteomes" id="UP001495910"/>
    </source>
</evidence>
<evidence type="ECO:0000313" key="2">
    <source>
        <dbReference type="EMBL" id="MEM4989176.1"/>
    </source>
</evidence>
<sequence length="150" mass="17867">MQNPIMKLGDDQWRQLEPFLRGMGMGVARARNNRKFIDAILWFISNKYNVWVDLPPEFGARSNIYMRFRRWNESNFWRQLVDNVDGDDTLMAMLERIAEYADHERKRVILKREKRAIYAGAKATFYRRVEHNISQDTLLSTSHWVGLVSK</sequence>
<dbReference type="PANTHER" id="PTHR46637:SF1">
    <property type="entry name" value="BLL5188 PROTEIN"/>
    <property type="match status" value="1"/>
</dbReference>
<dbReference type="EMBL" id="JBANDC010000012">
    <property type="protein sequence ID" value="MEM4989176.1"/>
    <property type="molecule type" value="Genomic_DNA"/>
</dbReference>
<evidence type="ECO:0000259" key="1">
    <source>
        <dbReference type="Pfam" id="PF13340"/>
    </source>
</evidence>
<dbReference type="RefSeq" id="WP_092400243.1">
    <property type="nucleotide sequence ID" value="NZ_JBANDC010000012.1"/>
</dbReference>
<feature type="domain" description="Insertion element IS402-like" evidence="1">
    <location>
        <begin position="8"/>
        <end position="80"/>
    </location>
</feature>
<accession>A0ABU9PYV5</accession>
<organism evidence="2 3">
    <name type="scientific">Collimonas rhizosphaerae</name>
    <dbReference type="NCBI Taxonomy" id="3126357"/>
    <lineage>
        <taxon>Bacteria</taxon>
        <taxon>Pseudomonadati</taxon>
        <taxon>Pseudomonadota</taxon>
        <taxon>Betaproteobacteria</taxon>
        <taxon>Burkholderiales</taxon>
        <taxon>Oxalobacteraceae</taxon>
        <taxon>Collimonas</taxon>
    </lineage>
</organism>
<proteinExistence type="predicted"/>
<reference evidence="2 3" key="1">
    <citation type="submission" date="2024-02" db="EMBL/GenBank/DDBJ databases">
        <title>Draft genome sequence of Collimonas sp. strain H4R21, an effective mineral-weathering bacterial strain isolated from the beech rhizosphere.</title>
        <authorList>
            <person name="Morin E."/>
            <person name="Uroz S."/>
            <person name="Leveau J.H.J."/>
            <person name="Kumar R."/>
            <person name="Rey M.W."/>
            <person name="Pham J."/>
        </authorList>
    </citation>
    <scope>NUCLEOTIDE SEQUENCE [LARGE SCALE GENOMIC DNA]</scope>
    <source>
        <strain evidence="2 3">H4R21</strain>
    </source>
</reference>